<dbReference type="EMBL" id="GBRH01222621">
    <property type="protein sequence ID" value="JAD75274.1"/>
    <property type="molecule type" value="Transcribed_RNA"/>
</dbReference>
<sequence>MVPQRQPTNYMTEILRIQMTTEIVMVSKKTRHLIAATGGGKDLRGTHKTLLRLSLTLIRTLTAMMISWERQCMMRNT</sequence>
<name>A0A0A9CG41_ARUDO</name>
<reference evidence="1" key="1">
    <citation type="submission" date="2014-09" db="EMBL/GenBank/DDBJ databases">
        <authorList>
            <person name="Magalhaes I.L.F."/>
            <person name="Oliveira U."/>
            <person name="Santos F.R."/>
            <person name="Vidigal T.H.D.A."/>
            <person name="Brescovit A.D."/>
            <person name="Santos A.J."/>
        </authorList>
    </citation>
    <scope>NUCLEOTIDE SEQUENCE</scope>
    <source>
        <tissue evidence="1">Shoot tissue taken approximately 20 cm above the soil surface</tissue>
    </source>
</reference>
<protein>
    <submittedName>
        <fullName evidence="1">Uncharacterized protein</fullName>
    </submittedName>
</protein>
<evidence type="ECO:0000313" key="1">
    <source>
        <dbReference type="EMBL" id="JAD75274.1"/>
    </source>
</evidence>
<proteinExistence type="predicted"/>
<accession>A0A0A9CG41</accession>
<organism evidence="1">
    <name type="scientific">Arundo donax</name>
    <name type="common">Giant reed</name>
    <name type="synonym">Donax arundinaceus</name>
    <dbReference type="NCBI Taxonomy" id="35708"/>
    <lineage>
        <taxon>Eukaryota</taxon>
        <taxon>Viridiplantae</taxon>
        <taxon>Streptophyta</taxon>
        <taxon>Embryophyta</taxon>
        <taxon>Tracheophyta</taxon>
        <taxon>Spermatophyta</taxon>
        <taxon>Magnoliopsida</taxon>
        <taxon>Liliopsida</taxon>
        <taxon>Poales</taxon>
        <taxon>Poaceae</taxon>
        <taxon>PACMAD clade</taxon>
        <taxon>Arundinoideae</taxon>
        <taxon>Arundineae</taxon>
        <taxon>Arundo</taxon>
    </lineage>
</organism>
<reference evidence="1" key="2">
    <citation type="journal article" date="2015" name="Data Brief">
        <title>Shoot transcriptome of the giant reed, Arundo donax.</title>
        <authorList>
            <person name="Barrero R.A."/>
            <person name="Guerrero F.D."/>
            <person name="Moolhuijzen P."/>
            <person name="Goolsby J.A."/>
            <person name="Tidwell J."/>
            <person name="Bellgard S.E."/>
            <person name="Bellgard M.I."/>
        </authorList>
    </citation>
    <scope>NUCLEOTIDE SEQUENCE</scope>
    <source>
        <tissue evidence="1">Shoot tissue taken approximately 20 cm above the soil surface</tissue>
    </source>
</reference>
<dbReference type="AlphaFoldDB" id="A0A0A9CG41"/>